<dbReference type="InterPro" id="IPR024498">
    <property type="entry name" value="DUF2786"/>
</dbReference>
<name>A0ABT4TZH6_9ACTN</name>
<dbReference type="EMBL" id="JAQFWQ010000004">
    <property type="protein sequence ID" value="MDA2809502.1"/>
    <property type="molecule type" value="Genomic_DNA"/>
</dbReference>
<sequence>MSEAEKASELIGSAVGAVRDDDEAGVDAALAPLADSSRPEWARTVDRALLSVLTSHVAHAWRRNWQPAELVRHAGRELGADAERTCADAVLAEHRERPGAALDPRWREQLHSLEADAAEGAGAVRPGAAHLTRFEAVELALRLAVLLEAVPPLQRLCARPGEAEAPVAGPTGSPKLDRVRALLAKAESTEFPDEAEALTARAQAMMARHSIDEALLRAGGGPSPETVGVRLPVDAPYDEHKATLLNVVAEANHCRAVWHQELGLCTVVGRPADVEGVELLAASLLAQAASAMVATGARREKAGRSNRKAFRASFWAAFADRIGERLERSAQEAEREAAAEHAAEGRDLVPLFAERKREVDAAVDRMFQELTYSRVRGPADIDGWHAGRAAADDAALRARERLRGA</sequence>
<dbReference type="InterPro" id="IPR055592">
    <property type="entry name" value="DUF7168"/>
</dbReference>
<accession>A0ABT4TZH6</accession>
<reference evidence="4 5" key="1">
    <citation type="submission" date="2023-01" db="EMBL/GenBank/DDBJ databases">
        <title>Draft genome sequence of Nocardiopsis sp. RSe5-2 isolated from halophytes.</title>
        <authorList>
            <person name="Duangmal K."/>
            <person name="Chantavorakit T."/>
        </authorList>
    </citation>
    <scope>NUCLEOTIDE SEQUENCE [LARGE SCALE GENOMIC DNA]</scope>
    <source>
        <strain evidence="4 5">RSe5-2</strain>
    </source>
</reference>
<evidence type="ECO:0000256" key="1">
    <source>
        <dbReference type="SAM" id="Coils"/>
    </source>
</evidence>
<feature type="coiled-coil region" evidence="1">
    <location>
        <begin position="316"/>
        <end position="343"/>
    </location>
</feature>
<feature type="domain" description="DUF7168" evidence="3">
    <location>
        <begin position="240"/>
        <end position="346"/>
    </location>
</feature>
<dbReference type="Pfam" id="PF23771">
    <property type="entry name" value="DUF7168"/>
    <property type="match status" value="1"/>
</dbReference>
<feature type="domain" description="DUF2786" evidence="2">
    <location>
        <begin position="176"/>
        <end position="213"/>
    </location>
</feature>
<dbReference type="RefSeq" id="WP_270683407.1">
    <property type="nucleotide sequence ID" value="NZ_JAQFWQ010000004.1"/>
</dbReference>
<proteinExistence type="predicted"/>
<protein>
    <submittedName>
        <fullName evidence="4">DUF2786 domain-containing protein</fullName>
    </submittedName>
</protein>
<keyword evidence="5" id="KW-1185">Reference proteome</keyword>
<evidence type="ECO:0000313" key="5">
    <source>
        <dbReference type="Proteomes" id="UP001527866"/>
    </source>
</evidence>
<dbReference type="Proteomes" id="UP001527866">
    <property type="component" value="Unassembled WGS sequence"/>
</dbReference>
<dbReference type="Pfam" id="PF10979">
    <property type="entry name" value="DUF2786"/>
    <property type="match status" value="1"/>
</dbReference>
<evidence type="ECO:0000259" key="2">
    <source>
        <dbReference type="Pfam" id="PF10979"/>
    </source>
</evidence>
<organism evidence="4 5">
    <name type="scientific">Nocardiopsis endophytica</name>
    <dbReference type="NCBI Taxonomy" id="3018445"/>
    <lineage>
        <taxon>Bacteria</taxon>
        <taxon>Bacillati</taxon>
        <taxon>Actinomycetota</taxon>
        <taxon>Actinomycetes</taxon>
        <taxon>Streptosporangiales</taxon>
        <taxon>Nocardiopsidaceae</taxon>
        <taxon>Nocardiopsis</taxon>
    </lineage>
</organism>
<gene>
    <name evidence="4" type="ORF">O4J56_02520</name>
</gene>
<keyword evidence="1" id="KW-0175">Coiled coil</keyword>
<evidence type="ECO:0000259" key="3">
    <source>
        <dbReference type="Pfam" id="PF23771"/>
    </source>
</evidence>
<comment type="caution">
    <text evidence="4">The sequence shown here is derived from an EMBL/GenBank/DDBJ whole genome shotgun (WGS) entry which is preliminary data.</text>
</comment>
<evidence type="ECO:0000313" key="4">
    <source>
        <dbReference type="EMBL" id="MDA2809502.1"/>
    </source>
</evidence>